<keyword evidence="3" id="KW-1185">Reference proteome</keyword>
<protein>
    <submittedName>
        <fullName evidence="2">Uncharacterized protein</fullName>
    </submittedName>
</protein>
<name>A0ABN8ZK62_RANTA</name>
<feature type="compositionally biased region" description="Low complexity" evidence="1">
    <location>
        <begin position="72"/>
        <end position="81"/>
    </location>
</feature>
<dbReference type="EMBL" id="OX459940">
    <property type="protein sequence ID" value="CAI9174300.1"/>
    <property type="molecule type" value="Genomic_DNA"/>
</dbReference>
<gene>
    <name evidence="2" type="ORF">MRATA1EN1_LOCUS23262</name>
</gene>
<organism evidence="2 3">
    <name type="scientific">Rangifer tarandus platyrhynchus</name>
    <name type="common">Svalbard reindeer</name>
    <dbReference type="NCBI Taxonomy" id="3082113"/>
    <lineage>
        <taxon>Eukaryota</taxon>
        <taxon>Metazoa</taxon>
        <taxon>Chordata</taxon>
        <taxon>Craniata</taxon>
        <taxon>Vertebrata</taxon>
        <taxon>Euteleostomi</taxon>
        <taxon>Mammalia</taxon>
        <taxon>Eutheria</taxon>
        <taxon>Laurasiatheria</taxon>
        <taxon>Artiodactyla</taxon>
        <taxon>Ruminantia</taxon>
        <taxon>Pecora</taxon>
        <taxon>Cervidae</taxon>
        <taxon>Odocoileinae</taxon>
        <taxon>Rangifer</taxon>
    </lineage>
</organism>
<dbReference type="Proteomes" id="UP001176941">
    <property type="component" value="Chromosome 4"/>
</dbReference>
<accession>A0ABN8ZK62</accession>
<proteinExistence type="predicted"/>
<feature type="region of interest" description="Disordered" evidence="1">
    <location>
        <begin position="1"/>
        <end position="90"/>
    </location>
</feature>
<evidence type="ECO:0000313" key="2">
    <source>
        <dbReference type="EMBL" id="CAI9174300.1"/>
    </source>
</evidence>
<feature type="compositionally biased region" description="Basic residues" evidence="1">
    <location>
        <begin position="56"/>
        <end position="71"/>
    </location>
</feature>
<evidence type="ECO:0000313" key="3">
    <source>
        <dbReference type="Proteomes" id="UP001176941"/>
    </source>
</evidence>
<reference evidence="2" key="1">
    <citation type="submission" date="2023-04" db="EMBL/GenBank/DDBJ databases">
        <authorList>
            <consortium name="ELIXIR-Norway"/>
        </authorList>
    </citation>
    <scope>NUCLEOTIDE SEQUENCE [LARGE SCALE GENOMIC DNA]</scope>
</reference>
<sequence length="158" mass="16309">MSNRTRHSGSSSRLRDHTAVLTRIPAKLGGSSRARVAPRLQGRSARLRPHDGARFLRTRPSARRRQRRASGLRRGAAEAAGAPGGRGRGRPCAPNLAAAACLSLCPALPALVLKDTAGGCWAHAAPAGHPPASRALTPPTARPHLSLGHGQEAGSAGV</sequence>
<feature type="region of interest" description="Disordered" evidence="1">
    <location>
        <begin position="128"/>
        <end position="158"/>
    </location>
</feature>
<evidence type="ECO:0000256" key="1">
    <source>
        <dbReference type="SAM" id="MobiDB-lite"/>
    </source>
</evidence>